<evidence type="ECO:0000256" key="2">
    <source>
        <dbReference type="ARBA" id="ARBA00022528"/>
    </source>
</evidence>
<evidence type="ECO:0000313" key="9">
    <source>
        <dbReference type="EMBL" id="SCW23730.1"/>
    </source>
</evidence>
<dbReference type="Pfam" id="PF00004">
    <property type="entry name" value="AAA"/>
    <property type="match status" value="1"/>
</dbReference>
<dbReference type="SMART" id="SM00382">
    <property type="entry name" value="AAA"/>
    <property type="match status" value="1"/>
</dbReference>
<gene>
    <name evidence="9" type="primary">ycf46</name>
    <name evidence="9" type="ORF">J0255_39</name>
</gene>
<accession>A0A1G4NYG7</accession>
<dbReference type="Gene3D" id="3.40.50.300">
    <property type="entry name" value="P-loop containing nucleotide triphosphate hydrolases"/>
    <property type="match status" value="1"/>
</dbReference>
<evidence type="ECO:0000256" key="4">
    <source>
        <dbReference type="ARBA" id="ARBA00022741"/>
    </source>
</evidence>
<evidence type="ECO:0000256" key="7">
    <source>
        <dbReference type="ARBA" id="ARBA00040480"/>
    </source>
</evidence>
<evidence type="ECO:0000256" key="5">
    <source>
        <dbReference type="ARBA" id="ARBA00022840"/>
    </source>
</evidence>
<dbReference type="SUPFAM" id="SSF52540">
    <property type="entry name" value="P-loop containing nucleoside triphosphate hydrolases"/>
    <property type="match status" value="1"/>
</dbReference>
<keyword evidence="5" id="KW-0067">ATP-binding</keyword>
<dbReference type="CDD" id="cd19507">
    <property type="entry name" value="RecA-like_Ycf46-like"/>
    <property type="match status" value="1"/>
</dbReference>
<dbReference type="EMBL" id="LT622875">
    <property type="protein sequence ID" value="SCW23730.1"/>
    <property type="molecule type" value="Genomic_DNA"/>
</dbReference>
<keyword evidence="4" id="KW-0547">Nucleotide-binding</keyword>
<comment type="similarity">
    <text evidence="6">Belongs to the AAA ATPase family. Highly divergent.</text>
</comment>
<keyword evidence="3 9" id="KW-0934">Plastid</keyword>
<geneLocation type="chloroplast" evidence="9"/>
<name>A0A1G4NYG7_9FLOR</name>
<dbReference type="GO" id="GO:0009507">
    <property type="term" value="C:chloroplast"/>
    <property type="evidence" value="ECO:0007669"/>
    <property type="project" value="UniProtKB-SubCell"/>
</dbReference>
<dbReference type="GO" id="GO:0005524">
    <property type="term" value="F:ATP binding"/>
    <property type="evidence" value="ECO:0007669"/>
    <property type="project" value="UniProtKB-KW"/>
</dbReference>
<dbReference type="AlphaFoldDB" id="A0A1G4NYG7"/>
<dbReference type="GeneID" id="29998038"/>
<organism evidence="9">
    <name type="scientific">Yamadaella caenomyce</name>
    <dbReference type="NCBI Taxonomy" id="259029"/>
    <lineage>
        <taxon>Eukaryota</taxon>
        <taxon>Rhodophyta</taxon>
        <taxon>Florideophyceae</taxon>
        <taxon>Nemaliophycidae</taxon>
        <taxon>Nemaliales</taxon>
        <taxon>Liagoraceae</taxon>
        <taxon>Yamadaella</taxon>
    </lineage>
</organism>
<proteinExistence type="inferred from homology"/>
<evidence type="ECO:0000259" key="8">
    <source>
        <dbReference type="SMART" id="SM00382"/>
    </source>
</evidence>
<reference evidence="9" key="1">
    <citation type="submission" date="2016-10" db="EMBL/GenBank/DDBJ databases">
        <title>Chloroplast genomes as a tool to resolve red algal phylogenies: a case study in the Nemaliales.</title>
        <authorList>
            <person name="Costa J.F."/>
            <person name="Lin S.M."/>
            <person name="Macaya E.C."/>
            <person name="Fernandez-Garcia C."/>
            <person name="Verbruggen H."/>
        </authorList>
    </citation>
    <scope>NUCLEOTIDE SEQUENCE</scope>
    <source>
        <strain evidence="9">J.0255</strain>
    </source>
</reference>
<protein>
    <recommendedName>
        <fullName evidence="7">Uncharacterized AAA domain-containing protein ycf46</fullName>
    </recommendedName>
</protein>
<keyword evidence="2 9" id="KW-0150">Chloroplast</keyword>
<dbReference type="InterPro" id="IPR052381">
    <property type="entry name" value="AAA_domain_protein"/>
</dbReference>
<dbReference type="Gene3D" id="1.10.8.60">
    <property type="match status" value="1"/>
</dbReference>
<evidence type="ECO:0000256" key="1">
    <source>
        <dbReference type="ARBA" id="ARBA00004229"/>
    </source>
</evidence>
<reference evidence="9" key="2">
    <citation type="submission" date="2016-10" db="EMBL/GenBank/DDBJ databases">
        <authorList>
            <person name="de Groot N.N."/>
        </authorList>
    </citation>
    <scope>NUCLEOTIDE SEQUENCE</scope>
    <source>
        <strain evidence="9">J.0255</strain>
    </source>
</reference>
<evidence type="ECO:0000256" key="3">
    <source>
        <dbReference type="ARBA" id="ARBA00022640"/>
    </source>
</evidence>
<dbReference type="InterPro" id="IPR003593">
    <property type="entry name" value="AAA+_ATPase"/>
</dbReference>
<comment type="subcellular location">
    <subcellularLocation>
        <location evidence="1">Plastid</location>
        <location evidence="1">Chloroplast</location>
    </subcellularLocation>
</comment>
<evidence type="ECO:0000256" key="6">
    <source>
        <dbReference type="ARBA" id="ARBA00038088"/>
    </source>
</evidence>
<dbReference type="InterPro" id="IPR003959">
    <property type="entry name" value="ATPase_AAA_core"/>
</dbReference>
<dbReference type="PANTHER" id="PTHR42960:SF1">
    <property type="entry name" value="YCF46 PROTEIN"/>
    <property type="match status" value="1"/>
</dbReference>
<feature type="domain" description="AAA+ ATPase" evidence="8">
    <location>
        <begin position="259"/>
        <end position="394"/>
    </location>
</feature>
<dbReference type="GO" id="GO:0016887">
    <property type="term" value="F:ATP hydrolysis activity"/>
    <property type="evidence" value="ECO:0007669"/>
    <property type="project" value="InterPro"/>
</dbReference>
<sequence length="492" mass="56057">MRFQSELELQIKSSCSLIYVVTYEEERLENMISEISSNDLSQVIFSWNFIEGFNNLKSNGADTPKNPLQALDFIESFAEDSDAIFILKDFCTFLSDISISRKIRNLSRKLDLCNHVVIITGSDSELPNQLKYITSFLIMPLPDRYEITIELKRFFCLTRQPLSDELLNILTTLCQGLSIGQIRKLLSKILVKNQSFTPLPFEDISQEKQRNIKQTSFLEVLYPTNMSLHNIGGIDNIRLWFEKRLEAFTLKSLNYGLCYPRGVLLLGIQGTGKSMTAKAIASLWNIPLMRLDVGRLFAGIVGKSESNVRYVIQIVEAAAPCILWIDEIDKFFTHGAAQGDGGTSGRVTGTLLTWLSEKTSPVFIVATANNVTSLPSEIIRKGRFDEIFFLDLPSFRERKKIFRFHLQKVRPNTWHRYNLDYLSKYSKLFSGAEIEQTILEAMYTAFCQNRDFTSLDILDAMESIIPLAFSDSENVEQLQRLAKLGKFRLASG</sequence>
<dbReference type="InterPro" id="IPR027417">
    <property type="entry name" value="P-loop_NTPase"/>
</dbReference>
<dbReference type="RefSeq" id="YP_009315275.1">
    <property type="nucleotide sequence ID" value="NC_031666.1"/>
</dbReference>
<dbReference type="PANTHER" id="PTHR42960">
    <property type="entry name" value="YCF46 PROTEIN"/>
    <property type="match status" value="1"/>
</dbReference>